<dbReference type="Proteomes" id="UP000243640">
    <property type="component" value="Unassembled WGS sequence"/>
</dbReference>
<dbReference type="OrthoDB" id="5600903at2"/>
<feature type="compositionally biased region" description="Pro residues" evidence="1">
    <location>
        <begin position="56"/>
        <end position="65"/>
    </location>
</feature>
<evidence type="ECO:0000256" key="1">
    <source>
        <dbReference type="SAM" id="MobiDB-lite"/>
    </source>
</evidence>
<evidence type="ECO:0000313" key="2">
    <source>
        <dbReference type="EMBL" id="OYD24891.1"/>
    </source>
</evidence>
<comment type="caution">
    <text evidence="2">The sequence shown here is derived from an EMBL/GenBank/DDBJ whole genome shotgun (WGS) entry which is preliminary data.</text>
</comment>
<proteinExistence type="predicted"/>
<gene>
    <name evidence="2" type="ORF">B6S09_06700</name>
</gene>
<dbReference type="EMBL" id="NQJF01000005">
    <property type="protein sequence ID" value="OYD24891.1"/>
    <property type="molecule type" value="Genomic_DNA"/>
</dbReference>
<name>A0A235CJZ0_9GAMM</name>
<reference evidence="2 3" key="1">
    <citation type="submission" date="2017-08" db="EMBL/GenBank/DDBJ databases">
        <title>Draft Genome Sequence of the Marine Bacterium Oceanimonas baumannii ATCC 700832.</title>
        <authorList>
            <person name="Mcclelland W.D."/>
            <person name="Brennan M.A."/>
            <person name="Trachtenberg A.M."/>
            <person name="Maclea K.S."/>
        </authorList>
    </citation>
    <scope>NUCLEOTIDE SEQUENCE [LARGE SCALE GENOMIC DNA]</scope>
    <source>
        <strain evidence="2 3">ATCC 700832</strain>
    </source>
</reference>
<feature type="region of interest" description="Disordered" evidence="1">
    <location>
        <begin position="38"/>
        <end position="103"/>
    </location>
</feature>
<dbReference type="AlphaFoldDB" id="A0A235CJZ0"/>
<protein>
    <submittedName>
        <fullName evidence="2">Uncharacterized protein</fullName>
    </submittedName>
</protein>
<evidence type="ECO:0000313" key="3">
    <source>
        <dbReference type="Proteomes" id="UP000243640"/>
    </source>
</evidence>
<sequence length="103" mass="11399">MTQIAIHFDTPVVSVGRFCERSGMTKTTVHNVIAAGRVNRKPPSNGKWSKTFPSRQPHPIPPGDPQWPFSCIPAPYKPPTTSTHVNRPRTRSPDGNRAPPRPP</sequence>
<accession>A0A235CJZ0</accession>
<organism evidence="2 3">
    <name type="scientific">Oceanimonas baumannii</name>
    <dbReference type="NCBI Taxonomy" id="129578"/>
    <lineage>
        <taxon>Bacteria</taxon>
        <taxon>Pseudomonadati</taxon>
        <taxon>Pseudomonadota</taxon>
        <taxon>Gammaproteobacteria</taxon>
        <taxon>Aeromonadales</taxon>
        <taxon>Aeromonadaceae</taxon>
        <taxon>Oceanimonas</taxon>
    </lineage>
</organism>